<dbReference type="FunFam" id="2.60.40.60:FF:000039">
    <property type="entry name" value="FAT atypical cadherin 3"/>
    <property type="match status" value="1"/>
</dbReference>
<dbReference type="FunFam" id="2.60.40.60:FF:000021">
    <property type="entry name" value="FAT atypical cadherin 1"/>
    <property type="match status" value="2"/>
</dbReference>
<feature type="domain" description="Cadherin" evidence="20">
    <location>
        <begin position="1889"/>
        <end position="1969"/>
    </location>
</feature>
<dbReference type="FunFam" id="2.60.40.60:FF:000075">
    <property type="entry name" value="FAT atypical cadherin 1"/>
    <property type="match status" value="1"/>
</dbReference>
<dbReference type="CDD" id="cd11304">
    <property type="entry name" value="Cadherin_repeat"/>
    <property type="match status" value="33"/>
</dbReference>
<feature type="domain" description="Laminin G" evidence="18">
    <location>
        <begin position="3778"/>
        <end position="3950"/>
    </location>
</feature>
<feature type="domain" description="Cadherin" evidence="20">
    <location>
        <begin position="3536"/>
        <end position="3646"/>
    </location>
</feature>
<dbReference type="PROSITE" id="PS50025">
    <property type="entry name" value="LAM_G_DOMAIN"/>
    <property type="match status" value="1"/>
</dbReference>
<feature type="domain" description="Cadherin" evidence="20">
    <location>
        <begin position="2483"/>
        <end position="2586"/>
    </location>
</feature>
<feature type="domain" description="Cadherin" evidence="20">
    <location>
        <begin position="3014"/>
        <end position="3115"/>
    </location>
</feature>
<dbReference type="Gene3D" id="2.10.25.10">
    <property type="entry name" value="Laminin"/>
    <property type="match status" value="3"/>
</dbReference>
<evidence type="ECO:0000256" key="11">
    <source>
        <dbReference type="ARBA" id="ARBA00023157"/>
    </source>
</evidence>
<dbReference type="FunFam" id="2.60.40.60:FF:000059">
    <property type="entry name" value="FAT atypical cadherin 3"/>
    <property type="match status" value="1"/>
</dbReference>
<dbReference type="PANTHER" id="PTHR24026">
    <property type="entry name" value="FAT ATYPICAL CADHERIN-RELATED"/>
    <property type="match status" value="1"/>
</dbReference>
<dbReference type="SMART" id="SM00179">
    <property type="entry name" value="EGF_CA"/>
    <property type="match status" value="3"/>
</dbReference>
<reference evidence="22" key="1">
    <citation type="submission" date="2025-08" db="UniProtKB">
        <authorList>
            <consortium name="RefSeq"/>
        </authorList>
    </citation>
    <scope>IDENTIFICATION</scope>
    <source>
        <tissue evidence="22">Blood</tissue>
    </source>
</reference>
<protein>
    <submittedName>
        <fullName evidence="22">Protocadherin Fat 2</fullName>
    </submittedName>
</protein>
<dbReference type="FunFam" id="2.60.40.60:FF:000033">
    <property type="entry name" value="FAT atypical cadherin 1"/>
    <property type="match status" value="1"/>
</dbReference>
<feature type="domain" description="Cadherin" evidence="20">
    <location>
        <begin position="366"/>
        <end position="461"/>
    </location>
</feature>
<gene>
    <name evidence="22" type="primary">FAT2</name>
</gene>
<dbReference type="FunFam" id="2.60.40.60:FF:000066">
    <property type="entry name" value="FAT atypical cadherin 1"/>
    <property type="match status" value="1"/>
</dbReference>
<dbReference type="PROSITE" id="PS50026">
    <property type="entry name" value="EGF_3"/>
    <property type="match status" value="3"/>
</dbReference>
<dbReference type="FunFam" id="2.60.40.60:FF:000032">
    <property type="entry name" value="FAT atypical cadherin 1"/>
    <property type="match status" value="1"/>
</dbReference>
<dbReference type="Gene3D" id="2.60.120.200">
    <property type="match status" value="1"/>
</dbReference>
<keyword evidence="12" id="KW-0325">Glycoprotein</keyword>
<dbReference type="CDD" id="cd00054">
    <property type="entry name" value="EGF_CA"/>
    <property type="match status" value="3"/>
</dbReference>
<feature type="domain" description="EGF-like" evidence="19">
    <location>
        <begin position="3991"/>
        <end position="4028"/>
    </location>
</feature>
<feature type="domain" description="Cadherin" evidence="20">
    <location>
        <begin position="152"/>
        <end position="259"/>
    </location>
</feature>
<dbReference type="InterPro" id="IPR001791">
    <property type="entry name" value="Laminin_G"/>
</dbReference>
<dbReference type="InterPro" id="IPR001881">
    <property type="entry name" value="EGF-like_Ca-bd_dom"/>
</dbReference>
<dbReference type="SUPFAM" id="SSF49313">
    <property type="entry name" value="Cadherin-like"/>
    <property type="match status" value="33"/>
</dbReference>
<feature type="domain" description="Cadherin" evidence="20">
    <location>
        <begin position="2801"/>
        <end position="2908"/>
    </location>
</feature>
<dbReference type="InterPro" id="IPR020894">
    <property type="entry name" value="Cadherin_CS"/>
</dbReference>
<dbReference type="SUPFAM" id="SSF57196">
    <property type="entry name" value="EGF/Laminin"/>
    <property type="match status" value="3"/>
</dbReference>
<evidence type="ECO:0000256" key="4">
    <source>
        <dbReference type="ARBA" id="ARBA00022692"/>
    </source>
</evidence>
<dbReference type="GO" id="GO:0005509">
    <property type="term" value="F:calcium ion binding"/>
    <property type="evidence" value="ECO:0007669"/>
    <property type="project" value="UniProtKB-UniRule"/>
</dbReference>
<feature type="domain" description="Cadherin" evidence="20">
    <location>
        <begin position="1246"/>
        <end position="1357"/>
    </location>
</feature>
<keyword evidence="4 16" id="KW-0812">Transmembrane</keyword>
<keyword evidence="5 17" id="KW-0732">Signal</keyword>
<keyword evidence="10 16" id="KW-0472">Membrane</keyword>
<dbReference type="SMART" id="SM00282">
    <property type="entry name" value="LamG"/>
    <property type="match status" value="1"/>
</dbReference>
<keyword evidence="8" id="KW-0130">Cell adhesion</keyword>
<dbReference type="Gene3D" id="2.60.40.60">
    <property type="entry name" value="Cadherins"/>
    <property type="match status" value="33"/>
</dbReference>
<feature type="domain" description="Cadherin" evidence="20">
    <location>
        <begin position="1970"/>
        <end position="2071"/>
    </location>
</feature>
<feature type="domain" description="Cadherin" evidence="20">
    <location>
        <begin position="1140"/>
        <end position="1245"/>
    </location>
</feature>
<feature type="domain" description="Cadherin" evidence="20">
    <location>
        <begin position="3326"/>
        <end position="3430"/>
    </location>
</feature>
<feature type="chain" id="PRO_5041666604" evidence="17">
    <location>
        <begin position="25"/>
        <end position="4396"/>
    </location>
</feature>
<accession>A0AA97KX08</accession>
<feature type="domain" description="Cadherin" evidence="20">
    <location>
        <begin position="2909"/>
        <end position="3013"/>
    </location>
</feature>
<dbReference type="GO" id="GO:0005912">
    <property type="term" value="C:adherens junction"/>
    <property type="evidence" value="ECO:0007669"/>
    <property type="project" value="TreeGrafter"/>
</dbReference>
<feature type="domain" description="Cadherin" evidence="20">
    <location>
        <begin position="3431"/>
        <end position="3535"/>
    </location>
</feature>
<name>A0AA97KX08_EUBMA</name>
<dbReference type="PROSITE" id="PS00022">
    <property type="entry name" value="EGF_1"/>
    <property type="match status" value="3"/>
</dbReference>
<feature type="disulfide bond" evidence="14">
    <location>
        <begin position="3979"/>
        <end position="3988"/>
    </location>
</feature>
<dbReference type="GO" id="GO:0005886">
    <property type="term" value="C:plasma membrane"/>
    <property type="evidence" value="ECO:0007669"/>
    <property type="project" value="UniProtKB-SubCell"/>
</dbReference>
<dbReference type="FunFam" id="2.60.40.60:FF:000058">
    <property type="entry name" value="FAT atypical cadherin 3"/>
    <property type="match status" value="1"/>
</dbReference>
<dbReference type="GeneID" id="129327606"/>
<dbReference type="FunFam" id="2.60.40.60:FF:000026">
    <property type="entry name" value="FAT atypical cadherin 1"/>
    <property type="match status" value="2"/>
</dbReference>
<feature type="region of interest" description="Disordered" evidence="15">
    <location>
        <begin position="4364"/>
        <end position="4384"/>
    </location>
</feature>
<feature type="domain" description="Cadherin" evidence="20">
    <location>
        <begin position="2381"/>
        <end position="2482"/>
    </location>
</feature>
<dbReference type="FunFam" id="2.60.40.60:FF:000024">
    <property type="entry name" value="FAT atypical cadherin 3"/>
    <property type="match status" value="1"/>
</dbReference>
<dbReference type="FunFam" id="2.60.40.60:FF:000116">
    <property type="entry name" value="Dachsous cadherin-related 2"/>
    <property type="match status" value="1"/>
</dbReference>
<feature type="disulfide bond" evidence="14">
    <location>
        <begin position="4056"/>
        <end position="4065"/>
    </location>
</feature>
<evidence type="ECO:0000256" key="2">
    <source>
        <dbReference type="ARBA" id="ARBA00022475"/>
    </source>
</evidence>
<dbReference type="PROSITE" id="PS00232">
    <property type="entry name" value="CADHERIN_1"/>
    <property type="match status" value="12"/>
</dbReference>
<feature type="domain" description="EGF-like" evidence="19">
    <location>
        <begin position="3952"/>
        <end position="3989"/>
    </location>
</feature>
<feature type="domain" description="Cadherin" evidence="20">
    <location>
        <begin position="37"/>
        <end position="151"/>
    </location>
</feature>
<feature type="disulfide bond" evidence="14">
    <location>
        <begin position="4018"/>
        <end position="4027"/>
    </location>
</feature>
<keyword evidence="9 16" id="KW-1133">Transmembrane helix</keyword>
<evidence type="ECO:0000313" key="22">
    <source>
        <dbReference type="RefSeq" id="XP_054832337.1"/>
    </source>
</evidence>
<dbReference type="FunFam" id="2.60.40.60:FF:000178">
    <property type="entry name" value="Protocadherin Fat 2"/>
    <property type="match status" value="1"/>
</dbReference>
<evidence type="ECO:0000256" key="7">
    <source>
        <dbReference type="ARBA" id="ARBA00022837"/>
    </source>
</evidence>
<dbReference type="InterPro" id="IPR002126">
    <property type="entry name" value="Cadherin-like_dom"/>
</dbReference>
<feature type="domain" description="Cadherin" evidence="20">
    <location>
        <begin position="1768"/>
        <end position="1873"/>
    </location>
</feature>
<dbReference type="FunFam" id="2.60.40.60:FF:000197">
    <property type="entry name" value="FAT atypical cadherin 2"/>
    <property type="match status" value="1"/>
</dbReference>
<feature type="domain" description="Cadherin" evidence="20">
    <location>
        <begin position="1557"/>
        <end position="1661"/>
    </location>
</feature>
<proteinExistence type="predicted"/>
<feature type="domain" description="Cadherin" evidence="20">
    <location>
        <begin position="3116"/>
        <end position="3220"/>
    </location>
</feature>
<feature type="transmembrane region" description="Helical" evidence="16">
    <location>
        <begin position="4086"/>
        <end position="4106"/>
    </location>
</feature>
<comment type="subcellular location">
    <subcellularLocation>
        <location evidence="1">Cell membrane</location>
        <topology evidence="1">Single-pass membrane protein</topology>
    </subcellularLocation>
</comment>
<feature type="domain" description="Cadherin" evidence="20">
    <location>
        <begin position="575"/>
        <end position="669"/>
    </location>
</feature>
<dbReference type="FunFam" id="2.60.40.60:FF:000052">
    <property type="entry name" value="FAT atypical cadherin 1"/>
    <property type="match status" value="1"/>
</dbReference>
<dbReference type="FunFam" id="2.60.40.60:FF:000079">
    <property type="entry name" value="FAT atypical cadherin 1"/>
    <property type="match status" value="1"/>
</dbReference>
<dbReference type="FunFam" id="2.60.40.60:FF:000198">
    <property type="entry name" value="Protocadherin Fat 2"/>
    <property type="match status" value="1"/>
</dbReference>
<dbReference type="FunFam" id="2.60.40.60:FF:000089">
    <property type="entry name" value="FAT atypical cadherin 1"/>
    <property type="match status" value="1"/>
</dbReference>
<dbReference type="FunFam" id="2.60.40.60:FF:000064">
    <property type="entry name" value="FAT atypical cadherin 1"/>
    <property type="match status" value="1"/>
</dbReference>
<feature type="domain" description="Cadherin" evidence="20">
    <location>
        <begin position="2173"/>
        <end position="2273"/>
    </location>
</feature>
<evidence type="ECO:0000256" key="3">
    <source>
        <dbReference type="ARBA" id="ARBA00022536"/>
    </source>
</evidence>
<dbReference type="KEGG" id="emc:129327606"/>
<feature type="domain" description="Cadherin" evidence="20">
    <location>
        <begin position="928"/>
        <end position="1034"/>
    </location>
</feature>
<feature type="domain" description="Cadherin" evidence="20">
    <location>
        <begin position="2695"/>
        <end position="2800"/>
    </location>
</feature>
<dbReference type="RefSeq" id="XP_054832337.1">
    <property type="nucleotide sequence ID" value="XM_054976362.1"/>
</dbReference>
<dbReference type="SMART" id="SM00112">
    <property type="entry name" value="CA"/>
    <property type="match status" value="33"/>
</dbReference>
<feature type="domain" description="Cadherin" evidence="20">
    <location>
        <begin position="1353"/>
        <end position="1450"/>
    </location>
</feature>
<dbReference type="FunFam" id="2.60.40.60:FF:000051">
    <property type="entry name" value="FAT atypical cadherin 1"/>
    <property type="match status" value="1"/>
</dbReference>
<dbReference type="FunFam" id="2.60.40.60:FF:000053">
    <property type="entry name" value="FAT atypical cadherin 3"/>
    <property type="match status" value="1"/>
</dbReference>
<feature type="domain" description="Cadherin" evidence="20">
    <location>
        <begin position="1035"/>
        <end position="1144"/>
    </location>
</feature>
<evidence type="ECO:0000256" key="13">
    <source>
        <dbReference type="PROSITE-ProRule" id="PRU00043"/>
    </source>
</evidence>
<dbReference type="Pfam" id="PF02210">
    <property type="entry name" value="Laminin_G_2"/>
    <property type="match status" value="1"/>
</dbReference>
<dbReference type="InterPro" id="IPR015919">
    <property type="entry name" value="Cadherin-like_sf"/>
</dbReference>
<keyword evidence="2" id="KW-1003">Cell membrane</keyword>
<evidence type="ECO:0000256" key="9">
    <source>
        <dbReference type="ARBA" id="ARBA00022989"/>
    </source>
</evidence>
<sequence>MEIITRRTSVRFALCLMTFLACEGNLEKDNASLLHFTYPLYNTTIYENAAPKTYVESYVKMGIYITDPAWNIKYRIASGDTSSLFKAEEHIVGDFCFLRIRTRSGNTAQLNREIKDKYVLIIQATEKTFAYEAWAKVLINILDRNDLKPLFSPPSYKVTIQDDTPLKTIITVVSATDADVGQNALFYYALNTRSQLFTIHPTSGVVMTAAKLNATHRGKHQLQVLAVDRMRKISEGKGFGNLADLTIQVEPSIRKPPVITSVMVKASHSTEDLLYATLSVEADGSEAGIDSVEIVDGDPKKNFRSIRSYVGSNEFMIVSAKEINWHDYPHGFNLSLKAKDKNKPPVFSQTIVVQIPPLKYTSVRFEKDAYQVQLSEFSPPGTHVAMVKTIPILPNLKYILKPTSDSKNFKINPQTGLITTARQIDFQEQPHFDLEVTTSHSSASVTISVYIIDCNNHAPSFTQSSYHSSFEENLPTGTSVLSVKATDTDSGENGFVTYTIANKRAVPFVIDPFSGVISVSKLMDYELMQRWYHLRVWASDWGSPFRHQTEVYVSLILSNVNDNLPEFEKVNCNGSIPWDLPVGHSVATMSAIDIDELQHIKYEIMSGNEEKLFELDPISGVIFLRAALTDLHAGLPDFYSLKITATDGDNYAVPTFVNITVVDQDTPVHIQCEETGVLKELAKTIIHSMDSQSSEQHLSDDTSLNVHLINHHAPKFEDTFPRSIDIMETITVNSTIAHLTAIDSDTGFNGKMVYVISDGNDDSCFYIDTETGFLRVSSPLDHERTSFYVLNITVYDLGIPQKSSWKLLAVNVLDTNDNTPKFLQDTYLVTVPEDIKTGTTIAVVKADDVDTNDNGKIKYSFLAPIDKFAINSITGEVVVTAPLDREVWPYYVLKIEARDQPPKGHQLFAIADLVISLEDVNDNSPRCIPVLNKVKVPEDLPLGTTLLFLGGFDADTGSGGELKYSLFSDGENTFHLNELTGVLQLEKELDYEKHDSYNLSVKISDGGKPLSLSSLCYIEIEVLDSNENLHPPRFDSFVYEGWVKENSPEGTSVMSVTAQDGDKGKDGQIQYFIRDGTALAFFDIERDTGTIFTTRPLDREFSYRYWLTVLAIDQGSVPLSSVAEIYIEVTDINDNPPLMSSPIFYSSAMENSPPNTPILQIEATDPDFSSQGKLTFHIISGNHQGYFAINPVTGVIYTTSQQLDREYKAEHILEVSVSDNGEPALKSTSRVVVQVMDVNDNPPTFSQKLFMVNLPERVASETPLPVYRMIATDRDKGLNHQVTYSLEENSEDFFSIHPETGMVFSKKAFSAQEYSILMVKATDGGNPSLSSSVRLHIDWIPKPIPSSDPLAFDEPHFNFAIMETDPVNHMVGVISVEAGLSQLWFTITGGDDDMDFDVETNTGSIVIARVLDASKRSNYNLTIEVTNGTSIIRTQAYIRVIDINQYRPKFLENHYEAHIPEHTPPGTEIVWVSATDNDHGKGLIYTLDSSLDARSMKLFQMDPSRGTLITVMRLSSQSMLLHTLTVMVRDQGVPIKRDFARVVIHVENCNNHPPQFTSLHYRAEVLDAAPAGTEVVQVRALDQDQGVNADIHYYLQAGNIGGFFSINMLSGIITVSQKLDQFKQERFALTVKAEDQGFPQLTDLATVHIYIKPSDGTPPQFTAVEYVTEISESAAVGSPVILVSAKSPLPVSYEIKEGDRDGLFSINYQSGLISIQKNLDFEQTSSYQLKIRGTNMAGAFMDVLVFVYVIDENDNAPVFDNHSFVGWINENIPLGNMVMDENNAPLVVCASDADQNSNALLSYEILQPEALEFFKIDPSMGTLTTSANIDYEHTSVFRFNVHIHDSGSPTLFASQPTEVTIYVRDINDCPPVFSKDIYEVSAVLPEYQGMELITVHAEDKDSEVVYSIAEGNPENVFHIHPTTGLISLLNATTIERYHELTVRAGDGLYKTNALVRINFIKAQNSTLKFDQHSYMATVTENTTDIKTLVVLGVTGNQLNEPLLYSIMNEKERFRMIQSSGVLQTNGMKFDRETQDTYEIAVEVKDIKNPPRVSQAIVKIYVDDVNDNPPHFENVPYYTAVQDGTEPGDVIFQVFATDEDVGNNGVIFYSFVEDYEYFWIDPFLGDISLKKPLDYQTLNKYTLKVKATDDGEPSLYAVEEVLVTVRNKSNPLFQSLFYNVKVPENIPLYTPVLHIQARSPEGLRLIYNIVEKEVLKQFSVDFKTGVLMVINQLDYELVMKHTFTVRATDTALGAFSEATVGVEVEDINDNLPVFSQMVYNASVSEGRPARTPVVQVFATDTDSGRNKLISYQILEDSSDMAKFFNIDASTGQITTSQALDYEANQEFHFKVRATDHGMPPLSSEALVIVSVLDINDNPPKFSQLYYEANVSEMVTCGHVVIKVQAFDSDSRDTPRLEYKILSGNDNRHFTINNTTGIISTLNRCKKDLESFYNLRVSASDGVFKTTVPVYINTTNVNKYSPSFQQDVYEAVLAENAKIGTKVIELLAIDPDVGPYGTVDYTIINKLGQEKFSIDNNGHIETLQKLDRENSTERVVAIKVMAKDGGGKVAFCIVKIILTDENDNPPQFKASEYVLSIQSNMSKGSPVIQVLAYDADEGVNADVIYSVDSTVDVVAEDVVEINTATGLVKVKGSLNGLENRTVNFKVKAEDARPPHWNSIVPVNLQVVPKEVSLPRFSEPLYTFSASEDLPEGSEIGSVRAVAEDPIIYSLVKGTTAESNKDGVFALDKQTGALTIQKTVDHEKMKWYQVDVLAHCSHHDTDLVSLVSINIHVKDVNDNKPVFEADPYRAFVMENMPAGTTVIQVTASDLDTGSDGEVTYSLESEPGNISELFTIDSETGWIMMQKELDCEVQEIYKFYVVASDHGRKVQLHSRALVEVTVTDENDNAPQFTSEIYKGSVIENAEPRQMITTLRTTDADISEQNKQVICYITEGDVLGQFSVDQVDGEWRIFSKRPLNREDTEKYLLKVMASDGKFQASTKVEILVLDVNDNSPECKQTPYKGKVSEDALPGFSVLKVSASDADVGSNGLISYSLHGSSAEDFRVDSHTGELTTSMLLDRELKPQYQLVAKATDGGGHFCQVDIIIDVEDTNDNAPRFFSSHYAVAVFDNTTVKTPIAVVFARDPDEGSNAEVIYSLAESVNGHFSIEETTGVIRLEKPLKESQVSTLELTVCAMDKGFPHSLSSFATVAVSVVDLKEYLPVFLDSEYVVVIQEDVAVGTKILNLSSLMRDGSQDTEIKYEIVNGNEHGKFRLHPNTGILYVNGTLDFEVSHEYYLSIEGIRKGSGSLSDITMVVINITDINDHVPKFSQDLYIADMREDVAIGEMILQVLADDKDGMMNNQITYSIVGGNSLAHFIIDPKSGEIYVAHHLDREEIPSYTLKIQAMDNGQTPLFSDTTVLIRVSDVNDNPPRFFQLNYSVAVQENSPVGTNILELIMSDRDSPENGPPYAFQITEGNEGKVFQINQDGLLVTSSILNRRVKEHYLLHVQVTDSGVPPLSSSAFISVQVTQQSRYPPSALPLEIFITTNEKAFRGGVLGKIHATDRDPQDTLQYTLVSKGPEKQHFSVGATDGKIIAYKSLPHGHYTLNVTVSDGTFATTTSVHIHVWSFSQEALDEAVVLHFRYLSPEEFISDHWRNLQRFLGSILETRRQNIYMASLQPSSASDGVDLLLAIGEPHHSLYRPSLLASRIFHSLEEMSQGVGLQLKKMTHVPCHGTECSTTQRACKETIQLDPGMVYTYSTARLSFLTPRHSLEQICSCNGTALRFSGHSYIWYHHQGRRDWQMQFLLQTHQIQAILLITNGTNSAILQLVNGIPHLGYKCRNGFSGNLSSNHFVSDSVWHSVLLEVKGSSIHLLVDSLGNASLQLPEACSSSHSRRDLLIGGLVQHHQAQKVTSGFRGCLDAIRLDGGAMVILPKEKRSRGVVEEAGIRQCCSQTGACSSNPCLNDGLCTEKPGGGYSCICPVQFSGDRCEVADSLCEAKPCLHGGTCTVSERGDYRCHCPDWYWGERCEKIAEACLENPCLNSGRCVNSGGSIHCICMGDFQGTFCTQRIVTPTVGPSSWILGPDKIAVISAGALGLIILVTAFLVIRKGYCRKVKAHKPVAKEDPDLLSKSEFSKSVGVGTQGLPPIELNNLSNGHHSHLNRDVLDPGKTTVSPEFVTFNTSNVQKQRGAIVCSVAPNLPLAAPSSNSDSESILKSTWAGEKMVYPGETIYWPPRYQPTDVQEYHQYEVIQGPLPPSPCHRHHPSIQSDPVGLYGGFPFPLDQNNKRAPIPPRYSNQNLEDFLPPDPAELPASQCQNEYTAISYYPSQLVEHEGPPYPPDSGYKRVSMRLSVAQPSYADCEARHTSNVRTQPGLPPNYEGSDMVESDYGSCEEVMF</sequence>
<evidence type="ECO:0000256" key="12">
    <source>
        <dbReference type="ARBA" id="ARBA00023180"/>
    </source>
</evidence>
<evidence type="ECO:0000313" key="21">
    <source>
        <dbReference type="Proteomes" id="UP001190640"/>
    </source>
</evidence>
<dbReference type="FunFam" id="2.60.40.60:FF:000015">
    <property type="entry name" value="FAT atypical cadherin 1"/>
    <property type="match status" value="1"/>
</dbReference>
<feature type="domain" description="Cadherin" evidence="20">
    <location>
        <begin position="462"/>
        <end position="567"/>
    </location>
</feature>
<dbReference type="InterPro" id="IPR000742">
    <property type="entry name" value="EGF"/>
</dbReference>
<keyword evidence="21" id="KW-1185">Reference proteome</keyword>
<dbReference type="CTD" id="2196"/>
<feature type="domain" description="Cadherin" evidence="20">
    <location>
        <begin position="2072"/>
        <end position="2172"/>
    </location>
</feature>
<dbReference type="PROSITE" id="PS50268">
    <property type="entry name" value="CADHERIN_2"/>
    <property type="match status" value="33"/>
</dbReference>
<evidence type="ECO:0000259" key="19">
    <source>
        <dbReference type="PROSITE" id="PS50026"/>
    </source>
</evidence>
<dbReference type="FunFam" id="2.60.40.60:FF:000041">
    <property type="entry name" value="FAT atypical cadherin 1"/>
    <property type="match status" value="1"/>
</dbReference>
<feature type="domain" description="Cadherin" evidence="20">
    <location>
        <begin position="2587"/>
        <end position="2694"/>
    </location>
</feature>
<dbReference type="Proteomes" id="UP001190640">
    <property type="component" value="Chromosome 4"/>
</dbReference>
<dbReference type="FunFam" id="2.60.40.60:FF:000065">
    <property type="entry name" value="FAT atypical cadherin 1"/>
    <property type="match status" value="1"/>
</dbReference>
<organism evidence="21 22">
    <name type="scientific">Eublepharis macularius</name>
    <name type="common">Leopard gecko</name>
    <name type="synonym">Cyrtodactylus macularius</name>
    <dbReference type="NCBI Taxonomy" id="481883"/>
    <lineage>
        <taxon>Eukaryota</taxon>
        <taxon>Metazoa</taxon>
        <taxon>Chordata</taxon>
        <taxon>Craniata</taxon>
        <taxon>Vertebrata</taxon>
        <taxon>Euteleostomi</taxon>
        <taxon>Lepidosauria</taxon>
        <taxon>Squamata</taxon>
        <taxon>Bifurcata</taxon>
        <taxon>Gekkota</taxon>
        <taxon>Eublepharidae</taxon>
        <taxon>Eublepharinae</taxon>
        <taxon>Eublepharis</taxon>
    </lineage>
</organism>
<dbReference type="FunFam" id="2.60.40.60:FF:000037">
    <property type="entry name" value="FAT atypical cadherin 1"/>
    <property type="match status" value="1"/>
</dbReference>
<dbReference type="FunFam" id="2.10.25.10:FF:000057">
    <property type="entry name" value="protocadherin Fat 1 isoform X2"/>
    <property type="match status" value="1"/>
</dbReference>
<feature type="domain" description="Cadherin" evidence="20">
    <location>
        <begin position="1451"/>
        <end position="1556"/>
    </location>
</feature>
<feature type="signal peptide" evidence="17">
    <location>
        <begin position="1"/>
        <end position="24"/>
    </location>
</feature>
<evidence type="ECO:0000256" key="8">
    <source>
        <dbReference type="ARBA" id="ARBA00022889"/>
    </source>
</evidence>
<keyword evidence="3 14" id="KW-0245">EGF-like domain</keyword>
<dbReference type="InterPro" id="IPR013320">
    <property type="entry name" value="ConA-like_dom_sf"/>
</dbReference>
<dbReference type="FunFam" id="2.60.40.60:FF:000194">
    <property type="entry name" value="FAT atypical cadherin 2"/>
    <property type="match status" value="1"/>
</dbReference>
<dbReference type="SMART" id="SM00181">
    <property type="entry name" value="EGF"/>
    <property type="match status" value="3"/>
</dbReference>
<evidence type="ECO:0000256" key="10">
    <source>
        <dbReference type="ARBA" id="ARBA00023136"/>
    </source>
</evidence>
<dbReference type="CDD" id="cd00110">
    <property type="entry name" value="LamG"/>
    <property type="match status" value="1"/>
</dbReference>
<dbReference type="FunFam" id="2.60.40.60:FF:000080">
    <property type="entry name" value="FAT atypical cadherin 1"/>
    <property type="match status" value="1"/>
</dbReference>
<comment type="caution">
    <text evidence="14">Lacks conserved residue(s) required for the propagation of feature annotation.</text>
</comment>
<dbReference type="GO" id="GO:0007163">
    <property type="term" value="P:establishment or maintenance of cell polarity"/>
    <property type="evidence" value="ECO:0007669"/>
    <property type="project" value="UniProtKB-ARBA"/>
</dbReference>
<evidence type="ECO:0000256" key="16">
    <source>
        <dbReference type="SAM" id="Phobius"/>
    </source>
</evidence>
<feature type="domain" description="Cadherin" evidence="20">
    <location>
        <begin position="718"/>
        <end position="822"/>
    </location>
</feature>
<dbReference type="PROSITE" id="PS51257">
    <property type="entry name" value="PROKAR_LIPOPROTEIN"/>
    <property type="match status" value="1"/>
</dbReference>
<evidence type="ECO:0000256" key="14">
    <source>
        <dbReference type="PROSITE-ProRule" id="PRU00076"/>
    </source>
</evidence>
<dbReference type="FunFam" id="2.60.40.60:FF:000071">
    <property type="entry name" value="FAT atypical cadherin 1"/>
    <property type="match status" value="1"/>
</dbReference>
<dbReference type="Pfam" id="PF00028">
    <property type="entry name" value="Cadherin"/>
    <property type="match status" value="28"/>
</dbReference>
<evidence type="ECO:0000259" key="18">
    <source>
        <dbReference type="PROSITE" id="PS50025"/>
    </source>
</evidence>
<evidence type="ECO:0000256" key="15">
    <source>
        <dbReference type="SAM" id="MobiDB-lite"/>
    </source>
</evidence>
<keyword evidence="7 13" id="KW-0106">Calcium</keyword>
<evidence type="ECO:0000256" key="5">
    <source>
        <dbReference type="ARBA" id="ARBA00022729"/>
    </source>
</evidence>
<feature type="domain" description="Cadherin" evidence="20">
    <location>
        <begin position="1662"/>
        <end position="1759"/>
    </location>
</feature>
<dbReference type="PANTHER" id="PTHR24026:SF37">
    <property type="entry name" value="PROTOCADHERIN FAT 2"/>
    <property type="match status" value="1"/>
</dbReference>
<dbReference type="SUPFAM" id="SSF49899">
    <property type="entry name" value="Concanavalin A-like lectins/glucanases"/>
    <property type="match status" value="1"/>
</dbReference>
<feature type="domain" description="Cadherin" evidence="20">
    <location>
        <begin position="3221"/>
        <end position="3325"/>
    </location>
</feature>
<feature type="domain" description="EGF-like" evidence="19">
    <location>
        <begin position="4030"/>
        <end position="4066"/>
    </location>
</feature>
<keyword evidence="6" id="KW-0677">Repeat</keyword>
<feature type="domain" description="Cadherin" evidence="20">
    <location>
        <begin position="2274"/>
        <end position="2380"/>
    </location>
</feature>
<keyword evidence="11 14" id="KW-1015">Disulfide bond</keyword>
<evidence type="ECO:0000256" key="6">
    <source>
        <dbReference type="ARBA" id="ARBA00022737"/>
    </source>
</evidence>
<dbReference type="FunFam" id="2.60.40.60:FF:000084">
    <property type="entry name" value="FAT atypical cadherin 3"/>
    <property type="match status" value="1"/>
</dbReference>
<evidence type="ECO:0000256" key="1">
    <source>
        <dbReference type="ARBA" id="ARBA00004162"/>
    </source>
</evidence>
<feature type="domain" description="Cadherin" evidence="20">
    <location>
        <begin position="823"/>
        <end position="931"/>
    </location>
</feature>
<dbReference type="GO" id="GO:0007156">
    <property type="term" value="P:homophilic cell adhesion via plasma membrane adhesion molecules"/>
    <property type="evidence" value="ECO:0007669"/>
    <property type="project" value="InterPro"/>
</dbReference>
<dbReference type="FunFam" id="2.60.40.60:FF:000215">
    <property type="entry name" value="FAT atypical cadherin 2"/>
    <property type="match status" value="1"/>
</dbReference>
<dbReference type="PRINTS" id="PR00205">
    <property type="entry name" value="CADHERIN"/>
</dbReference>
<dbReference type="Pfam" id="PF00008">
    <property type="entry name" value="EGF"/>
    <property type="match status" value="2"/>
</dbReference>
<dbReference type="FunFam" id="2.60.40.60:FF:000020">
    <property type="entry name" value="Dachsous cadherin-related 1b"/>
    <property type="match status" value="1"/>
</dbReference>
<dbReference type="FunFam" id="2.60.40.60:FF:000061">
    <property type="entry name" value="FAT atypical cadherin 3"/>
    <property type="match status" value="1"/>
</dbReference>
<evidence type="ECO:0000256" key="17">
    <source>
        <dbReference type="SAM" id="SignalP"/>
    </source>
</evidence>
<evidence type="ECO:0000259" key="20">
    <source>
        <dbReference type="PROSITE" id="PS50268"/>
    </source>
</evidence>